<dbReference type="GO" id="GO:0009279">
    <property type="term" value="C:cell outer membrane"/>
    <property type="evidence" value="ECO:0007669"/>
    <property type="project" value="UniProtKB-SubCell"/>
</dbReference>
<dbReference type="Proteomes" id="UP000238642">
    <property type="component" value="Unassembled WGS sequence"/>
</dbReference>
<comment type="similarity">
    <text evidence="8 9">Belongs to the TonB-dependent receptor family.</text>
</comment>
<dbReference type="InterPro" id="IPR037066">
    <property type="entry name" value="Plug_dom_sf"/>
</dbReference>
<evidence type="ECO:0000256" key="2">
    <source>
        <dbReference type="ARBA" id="ARBA00022448"/>
    </source>
</evidence>
<dbReference type="InterPro" id="IPR012910">
    <property type="entry name" value="Plug_dom"/>
</dbReference>
<dbReference type="InterPro" id="IPR039426">
    <property type="entry name" value="TonB-dep_rcpt-like"/>
</dbReference>
<dbReference type="InterPro" id="IPR023997">
    <property type="entry name" value="TonB-dep_OMP_SusC/RagA_CS"/>
</dbReference>
<keyword evidence="7 8" id="KW-0998">Cell outer membrane</keyword>
<feature type="transmembrane region" description="Helical" evidence="10">
    <location>
        <begin position="22"/>
        <end position="43"/>
    </location>
</feature>
<dbReference type="Gene3D" id="2.40.170.20">
    <property type="entry name" value="TonB-dependent receptor, beta-barrel domain"/>
    <property type="match status" value="1"/>
</dbReference>
<keyword evidence="10" id="KW-1133">Transmembrane helix</keyword>
<keyword evidence="3 8" id="KW-1134">Transmembrane beta strand</keyword>
<sequence>MVTKNNSFLFYPRGRMQKRGRLLVRLCGIGITAFFIGSGYAAAYSSELDEGITLNTNPYNQSEIKGSVRDANGEPIVGATVTHVRTQSSVSTDENGVFNLSASGLSSSDVLVISYVGYVTQKVSVGNKTSLDIVLDEQDSTLEEVVVVGYGTQKRAHMTAAVDVVSGEALANRPSANVADLIKGASPNMNINMGMRGGEPGAASGWNIRGVGSLRGSSDPLILVDGVEIDINSVDPETIESVSVLKDASASAVYGSRAPYGVILITTKKGSRAEGVKVDYSNNASISSLLRLPHFIDSYTWATAYNQANANAGLTSVYSDEQMERIKGYIDGIFPYEYDPENPIDNIWAGRRNGNANNDWPHLLMGNNSLSHKHNLNVSGGSERTQYFLSAGYSRQNGTYAVGHDHYQRYNLMSNVSTEVTDWLRLNSSLKWASSDTDYPMGETTVGREHTFREMLMFAPMMPYYNINGTVQSPLVRLLQDSGRDISKRADFLANIGAEIEPVKGWKTTFNYNYNTRNTKASSNPKPVMVELGDGSLGNIGKPESTYVSSYSERVYKLLNAVTSYESQIDDHFFNIMLGFEQEEAFTSGLTATGTSPVVDEYPSIRTSLGGVIASDNMEHWATRGVFGRLNYNYQEKYLVEVSGRYSGSSRFPKENRFGFFPSASVGYTISNEPFWESVQPYINYFKLRTSYGSLGNQNILKSGQREPYYFYDKINISPEAPWIIGNARPPYANVPAIISDEITWETINTFNVGMEMNLLDSRLGITFDWYDRKTLNMLGAAYELPFVLGASAPITNNADLSTKGFELVVNWNDKVGTDFNYNVKLALGDSRTTITRYWNPTGRIDGWYAGKEHGEIWGFETLGIIQTQQDIESMADQSRYHANWNLGDIMYRDIGGGDKGQPDGVIDEGSRTLDDHGDLKIIGNTSPRYNIGINAGASWKGVDFNMFWQGILKRDFYPETTSPLFWGLTSAWAGSGLYKDSPALDYWRPADETNILGPNIGAYLPKPYFTAETNKNRREQTRYLQNAGFIRLKNVQVGYTLPASAVGSIFSKARVYFSGENLLTFSSLPKVFDPETAIASDSREDGYLTSGVIYPMSKVFSFGLNLTLK</sequence>
<dbReference type="InterPro" id="IPR023996">
    <property type="entry name" value="TonB-dep_OMP_SusC/RagA"/>
</dbReference>
<protein>
    <submittedName>
        <fullName evidence="13">SusC/RagA family TonB-linked outer membrane protein</fullName>
    </submittedName>
</protein>
<evidence type="ECO:0000256" key="10">
    <source>
        <dbReference type="SAM" id="Phobius"/>
    </source>
</evidence>
<keyword evidence="2 8" id="KW-0813">Transport</keyword>
<comment type="caution">
    <text evidence="13">The sequence shown here is derived from an EMBL/GenBank/DDBJ whole genome shotgun (WGS) entry which is preliminary data.</text>
</comment>
<dbReference type="InterPro" id="IPR008969">
    <property type="entry name" value="CarboxyPept-like_regulatory"/>
</dbReference>
<keyword evidence="4 8" id="KW-0812">Transmembrane</keyword>
<gene>
    <name evidence="13" type="ORF">C5749_04965</name>
</gene>
<keyword evidence="14" id="KW-1185">Reference proteome</keyword>
<dbReference type="InterPro" id="IPR000531">
    <property type="entry name" value="Beta-barrel_TonB"/>
</dbReference>
<evidence type="ECO:0000256" key="1">
    <source>
        <dbReference type="ARBA" id="ARBA00004571"/>
    </source>
</evidence>
<reference evidence="13 14" key="1">
    <citation type="submission" date="2018-02" db="EMBL/GenBank/DDBJ databases">
        <title>The draft genome of Sphingobacterium gobiense H7.</title>
        <authorList>
            <person name="Li L."/>
            <person name="Liu L."/>
            <person name="Zhang X."/>
            <person name="Wang T."/>
            <person name="Liang L."/>
        </authorList>
    </citation>
    <scope>NUCLEOTIDE SEQUENCE [LARGE SCALE GENOMIC DNA]</scope>
    <source>
        <strain evidence="13 14">ACCC 05757</strain>
    </source>
</reference>
<dbReference type="Gene3D" id="2.170.130.10">
    <property type="entry name" value="TonB-dependent receptor, plug domain"/>
    <property type="match status" value="1"/>
</dbReference>
<feature type="domain" description="TonB-dependent receptor-like beta-barrel" evidence="11">
    <location>
        <begin position="483"/>
        <end position="914"/>
    </location>
</feature>
<dbReference type="Pfam" id="PF07715">
    <property type="entry name" value="Plug"/>
    <property type="match status" value="1"/>
</dbReference>
<evidence type="ECO:0000256" key="3">
    <source>
        <dbReference type="ARBA" id="ARBA00022452"/>
    </source>
</evidence>
<dbReference type="NCBIfam" id="TIGR04056">
    <property type="entry name" value="OMP_RagA_SusC"/>
    <property type="match status" value="1"/>
</dbReference>
<dbReference type="InterPro" id="IPR036942">
    <property type="entry name" value="Beta-barrel_TonB_sf"/>
</dbReference>
<evidence type="ECO:0000256" key="6">
    <source>
        <dbReference type="ARBA" id="ARBA00023136"/>
    </source>
</evidence>
<dbReference type="SUPFAM" id="SSF56935">
    <property type="entry name" value="Porins"/>
    <property type="match status" value="1"/>
</dbReference>
<evidence type="ECO:0000313" key="13">
    <source>
        <dbReference type="EMBL" id="PRD56592.1"/>
    </source>
</evidence>
<evidence type="ECO:0000259" key="12">
    <source>
        <dbReference type="Pfam" id="PF07715"/>
    </source>
</evidence>
<proteinExistence type="inferred from homology"/>
<dbReference type="Pfam" id="PF00593">
    <property type="entry name" value="TonB_dep_Rec_b-barrel"/>
    <property type="match status" value="1"/>
</dbReference>
<comment type="subcellular location">
    <subcellularLocation>
        <location evidence="1 8">Cell outer membrane</location>
        <topology evidence="1 8">Multi-pass membrane protein</topology>
    </subcellularLocation>
</comment>
<dbReference type="Pfam" id="PF13715">
    <property type="entry name" value="CarbopepD_reg_2"/>
    <property type="match status" value="1"/>
</dbReference>
<accession>A0A2S9JTI8</accession>
<evidence type="ECO:0000256" key="9">
    <source>
        <dbReference type="RuleBase" id="RU003357"/>
    </source>
</evidence>
<name>A0A2S9JTI8_9SPHI</name>
<dbReference type="EMBL" id="PVBS01000001">
    <property type="protein sequence ID" value="PRD56592.1"/>
    <property type="molecule type" value="Genomic_DNA"/>
</dbReference>
<dbReference type="NCBIfam" id="TIGR04057">
    <property type="entry name" value="SusC_RagA_signa"/>
    <property type="match status" value="1"/>
</dbReference>
<feature type="domain" description="TonB-dependent receptor plug" evidence="12">
    <location>
        <begin position="158"/>
        <end position="262"/>
    </location>
</feature>
<keyword evidence="5 9" id="KW-0798">TonB box</keyword>
<evidence type="ECO:0000256" key="7">
    <source>
        <dbReference type="ARBA" id="ARBA00023237"/>
    </source>
</evidence>
<evidence type="ECO:0000256" key="8">
    <source>
        <dbReference type="PROSITE-ProRule" id="PRU01360"/>
    </source>
</evidence>
<dbReference type="OrthoDB" id="604358at2"/>
<keyword evidence="6 8" id="KW-0472">Membrane</keyword>
<organism evidence="13 14">
    <name type="scientific">Sphingobacterium gobiense</name>
    <dbReference type="NCBI Taxonomy" id="1382456"/>
    <lineage>
        <taxon>Bacteria</taxon>
        <taxon>Pseudomonadati</taxon>
        <taxon>Bacteroidota</taxon>
        <taxon>Sphingobacteriia</taxon>
        <taxon>Sphingobacteriales</taxon>
        <taxon>Sphingobacteriaceae</taxon>
        <taxon>Sphingobacterium</taxon>
    </lineage>
</organism>
<dbReference type="Gene3D" id="2.60.40.1120">
    <property type="entry name" value="Carboxypeptidase-like, regulatory domain"/>
    <property type="match status" value="1"/>
</dbReference>
<evidence type="ECO:0000256" key="4">
    <source>
        <dbReference type="ARBA" id="ARBA00022692"/>
    </source>
</evidence>
<dbReference type="AlphaFoldDB" id="A0A2S9JTI8"/>
<evidence type="ECO:0000259" key="11">
    <source>
        <dbReference type="Pfam" id="PF00593"/>
    </source>
</evidence>
<dbReference type="PROSITE" id="PS52016">
    <property type="entry name" value="TONB_DEPENDENT_REC_3"/>
    <property type="match status" value="1"/>
</dbReference>
<evidence type="ECO:0000256" key="5">
    <source>
        <dbReference type="ARBA" id="ARBA00023077"/>
    </source>
</evidence>
<dbReference type="SUPFAM" id="SSF49464">
    <property type="entry name" value="Carboxypeptidase regulatory domain-like"/>
    <property type="match status" value="1"/>
</dbReference>
<evidence type="ECO:0000313" key="14">
    <source>
        <dbReference type="Proteomes" id="UP000238642"/>
    </source>
</evidence>